<reference evidence="2" key="1">
    <citation type="journal article" date="2016" name="Mol. Biol. Evol.">
        <title>Comparative Genomics of Early-Diverging Mushroom-Forming Fungi Provides Insights into the Origins of Lignocellulose Decay Capabilities.</title>
        <authorList>
            <person name="Nagy L.G."/>
            <person name="Riley R."/>
            <person name="Tritt A."/>
            <person name="Adam C."/>
            <person name="Daum C."/>
            <person name="Floudas D."/>
            <person name="Sun H."/>
            <person name="Yadav J.S."/>
            <person name="Pangilinan J."/>
            <person name="Larsson K.H."/>
            <person name="Matsuura K."/>
            <person name="Barry K."/>
            <person name="Labutti K."/>
            <person name="Kuo R."/>
            <person name="Ohm R.A."/>
            <person name="Bhattacharya S.S."/>
            <person name="Shirouzu T."/>
            <person name="Yoshinaga Y."/>
            <person name="Martin F.M."/>
            <person name="Grigoriev I.V."/>
            <person name="Hibbett D.S."/>
        </authorList>
    </citation>
    <scope>NUCLEOTIDE SEQUENCE [LARGE SCALE GENOMIC DNA]</scope>
    <source>
        <strain evidence="2">CBS 109695</strain>
    </source>
</reference>
<dbReference type="AlphaFoldDB" id="A0A166B8T5"/>
<name>A0A166B8T5_9AGAM</name>
<organism evidence="2">
    <name type="scientific">Athelia psychrophila</name>
    <dbReference type="NCBI Taxonomy" id="1759441"/>
    <lineage>
        <taxon>Eukaryota</taxon>
        <taxon>Fungi</taxon>
        <taxon>Dikarya</taxon>
        <taxon>Basidiomycota</taxon>
        <taxon>Agaricomycotina</taxon>
        <taxon>Agaricomycetes</taxon>
        <taxon>Agaricomycetidae</taxon>
        <taxon>Atheliales</taxon>
        <taxon>Atheliaceae</taxon>
        <taxon>Athelia</taxon>
    </lineage>
</organism>
<proteinExistence type="predicted"/>
<feature type="compositionally biased region" description="Basic and acidic residues" evidence="1">
    <location>
        <begin position="1"/>
        <end position="11"/>
    </location>
</feature>
<protein>
    <submittedName>
        <fullName evidence="2">Uncharacterized protein</fullName>
    </submittedName>
</protein>
<evidence type="ECO:0000256" key="1">
    <source>
        <dbReference type="SAM" id="MobiDB-lite"/>
    </source>
</evidence>
<evidence type="ECO:0000313" key="2">
    <source>
        <dbReference type="EMBL" id="KZP12392.1"/>
    </source>
</evidence>
<feature type="region of interest" description="Disordered" evidence="1">
    <location>
        <begin position="1"/>
        <end position="22"/>
    </location>
</feature>
<dbReference type="EMBL" id="KV417648">
    <property type="protein sequence ID" value="KZP12392.1"/>
    <property type="molecule type" value="Genomic_DNA"/>
</dbReference>
<gene>
    <name evidence="2" type="ORF">FIBSPDRAFT_158724</name>
</gene>
<sequence>MGLQSRTDESIPTRPRTLPRNSISQPFATTLFYETYYETDKASWFLITHVQNARVCSFGERLSRLPTMILRESCTNYQNTYNVLAPKPSEFSKAKTTSSSSWSRSSDLGVMSPARFLCAMLLKEALRFAYIMGSGNSGSLAAVGGDLPFYTLF</sequence>
<accession>A0A166B8T5</accession>